<feature type="transmembrane region" description="Helical" evidence="7">
    <location>
        <begin position="316"/>
        <end position="336"/>
    </location>
</feature>
<feature type="transmembrane region" description="Helical" evidence="7">
    <location>
        <begin position="120"/>
        <end position="139"/>
    </location>
</feature>
<feature type="transmembrane region" description="Helical" evidence="7">
    <location>
        <begin position="213"/>
        <end position="235"/>
    </location>
</feature>
<gene>
    <name evidence="9" type="ORF">IE81DRAFT_352068</name>
</gene>
<feature type="transmembrane region" description="Helical" evidence="7">
    <location>
        <begin position="178"/>
        <end position="201"/>
    </location>
</feature>
<evidence type="ECO:0000313" key="9">
    <source>
        <dbReference type="EMBL" id="PWN39519.1"/>
    </source>
</evidence>
<dbReference type="InterPro" id="IPR020846">
    <property type="entry name" value="MFS_dom"/>
</dbReference>
<dbReference type="STRING" id="1522189.A0A316VPF5"/>
<accession>A0A316VPF5</accession>
<dbReference type="AlphaFoldDB" id="A0A316VPF5"/>
<evidence type="ECO:0000256" key="5">
    <source>
        <dbReference type="ARBA" id="ARBA00023136"/>
    </source>
</evidence>
<comment type="subcellular location">
    <subcellularLocation>
        <location evidence="1">Membrane</location>
        <topology evidence="1">Multi-pass membrane protein</topology>
    </subcellularLocation>
</comment>
<sequence length="508" mass="55803">MDTVQVLPRAQRTSIDSKSSKKTSDLVTKTSDLDALSQSEKSVAAGPSIAKQLEGQGEVQLDYSGFAQKTDPKEKALVRKMDVRIMISLWSLYILNYLDRNAIALARLNDLEEDLGMTDTQYQLAVSILFIGYVLFGIPSNMIVSRMKKNVPTFMVGTMMLWAVLSICTAFVKNAAGLYAVRFFLGVVEAPYYPAALFVLSQFYTRTELATRISILYTGNVLATAFAGLIAAAVFEMDGLMGYAGWKWLFIIQGSITGVVALCAWPWLPATPSTTRWLNPEERELAASRMLRDKVDEGPEGTALDGLKQAVKDPRAWVFVLMQTLHLAANGFKNFFPSVVQTLGFGRTITLVLTCPPYLIAAAVSVAFSISSGRMNERTWHLTACKTIATIGFVTAAATLNTAGRYVAMIIFCSGTYVANSIILGWASTVCNQTKEKKAVVISMMVSASNASFIYTPFLFRDQDKPRYALAMGAMAGFSILCAATAWSMKFILIKQNRTLDATTRYPY</sequence>
<protein>
    <submittedName>
        <fullName evidence="9">MFS general substrate transporter</fullName>
    </submittedName>
</protein>
<dbReference type="GO" id="GO:0022857">
    <property type="term" value="F:transmembrane transporter activity"/>
    <property type="evidence" value="ECO:0007669"/>
    <property type="project" value="InterPro"/>
</dbReference>
<feature type="domain" description="Major facilitator superfamily (MFS) profile" evidence="8">
    <location>
        <begin position="85"/>
        <end position="508"/>
    </location>
</feature>
<feature type="transmembrane region" description="Helical" evidence="7">
    <location>
        <begin position="83"/>
        <end position="100"/>
    </location>
</feature>
<evidence type="ECO:0000256" key="1">
    <source>
        <dbReference type="ARBA" id="ARBA00004141"/>
    </source>
</evidence>
<feature type="transmembrane region" description="Helical" evidence="7">
    <location>
        <begin position="348"/>
        <end position="368"/>
    </location>
</feature>
<keyword evidence="3 7" id="KW-0812">Transmembrane</keyword>
<dbReference type="PANTHER" id="PTHR43791:SF12">
    <property type="entry name" value="MAJOR FACILITATOR SUPERFAMILY (MFS) PROFILE DOMAIN-CONTAINING PROTEIN"/>
    <property type="match status" value="1"/>
</dbReference>
<dbReference type="EMBL" id="KZ819461">
    <property type="protein sequence ID" value="PWN39519.1"/>
    <property type="molecule type" value="Genomic_DNA"/>
</dbReference>
<feature type="transmembrane region" description="Helical" evidence="7">
    <location>
        <begin position="151"/>
        <end position="172"/>
    </location>
</feature>
<dbReference type="InterPro" id="IPR011701">
    <property type="entry name" value="MFS"/>
</dbReference>
<dbReference type="SUPFAM" id="SSF103473">
    <property type="entry name" value="MFS general substrate transporter"/>
    <property type="match status" value="1"/>
</dbReference>
<dbReference type="FunFam" id="1.20.1250.20:FF:000057">
    <property type="entry name" value="MFS general substrate transporter"/>
    <property type="match status" value="1"/>
</dbReference>
<dbReference type="InParanoid" id="A0A316VPF5"/>
<dbReference type="Pfam" id="PF07690">
    <property type="entry name" value="MFS_1"/>
    <property type="match status" value="1"/>
</dbReference>
<dbReference type="Gene3D" id="1.20.1250.20">
    <property type="entry name" value="MFS general substrate transporter like domains"/>
    <property type="match status" value="2"/>
</dbReference>
<keyword evidence="4 7" id="KW-1133">Transmembrane helix</keyword>
<reference evidence="9 10" key="1">
    <citation type="journal article" date="2018" name="Mol. Biol. Evol.">
        <title>Broad Genomic Sampling Reveals a Smut Pathogenic Ancestry of the Fungal Clade Ustilaginomycotina.</title>
        <authorList>
            <person name="Kijpornyongpan T."/>
            <person name="Mondo S.J."/>
            <person name="Barry K."/>
            <person name="Sandor L."/>
            <person name="Lee J."/>
            <person name="Lipzen A."/>
            <person name="Pangilinan J."/>
            <person name="LaButti K."/>
            <person name="Hainaut M."/>
            <person name="Henrissat B."/>
            <person name="Grigoriev I.V."/>
            <person name="Spatafora J.W."/>
            <person name="Aime M.C."/>
        </authorList>
    </citation>
    <scope>NUCLEOTIDE SEQUENCE [LARGE SCALE GENOMIC DNA]</scope>
    <source>
        <strain evidence="9 10">MCA 4658</strain>
    </source>
</reference>
<dbReference type="Proteomes" id="UP000245783">
    <property type="component" value="Unassembled WGS sequence"/>
</dbReference>
<keyword evidence="10" id="KW-1185">Reference proteome</keyword>
<feature type="region of interest" description="Disordered" evidence="6">
    <location>
        <begin position="1"/>
        <end position="23"/>
    </location>
</feature>
<dbReference type="PROSITE" id="PS50850">
    <property type="entry name" value="MFS"/>
    <property type="match status" value="1"/>
</dbReference>
<feature type="transmembrane region" description="Helical" evidence="7">
    <location>
        <begin position="468"/>
        <end position="489"/>
    </location>
</feature>
<organism evidence="9 10">
    <name type="scientific">Ceraceosorus guamensis</name>
    <dbReference type="NCBI Taxonomy" id="1522189"/>
    <lineage>
        <taxon>Eukaryota</taxon>
        <taxon>Fungi</taxon>
        <taxon>Dikarya</taxon>
        <taxon>Basidiomycota</taxon>
        <taxon>Ustilaginomycotina</taxon>
        <taxon>Exobasidiomycetes</taxon>
        <taxon>Ceraceosorales</taxon>
        <taxon>Ceraceosoraceae</taxon>
        <taxon>Ceraceosorus</taxon>
    </lineage>
</organism>
<evidence type="ECO:0000256" key="2">
    <source>
        <dbReference type="ARBA" id="ARBA00022448"/>
    </source>
</evidence>
<keyword evidence="5 7" id="KW-0472">Membrane</keyword>
<evidence type="ECO:0000256" key="3">
    <source>
        <dbReference type="ARBA" id="ARBA00022692"/>
    </source>
</evidence>
<evidence type="ECO:0000313" key="10">
    <source>
        <dbReference type="Proteomes" id="UP000245783"/>
    </source>
</evidence>
<evidence type="ECO:0000259" key="8">
    <source>
        <dbReference type="PROSITE" id="PS50850"/>
    </source>
</evidence>
<name>A0A316VPF5_9BASI</name>
<feature type="transmembrane region" description="Helical" evidence="7">
    <location>
        <begin position="380"/>
        <end position="400"/>
    </location>
</feature>
<feature type="transmembrane region" description="Helical" evidence="7">
    <location>
        <begin position="439"/>
        <end position="456"/>
    </location>
</feature>
<dbReference type="RefSeq" id="XP_025366679.1">
    <property type="nucleotide sequence ID" value="XM_025516626.1"/>
</dbReference>
<dbReference type="PANTHER" id="PTHR43791">
    <property type="entry name" value="PERMEASE-RELATED"/>
    <property type="match status" value="1"/>
</dbReference>
<feature type="transmembrane region" description="Helical" evidence="7">
    <location>
        <begin position="406"/>
        <end position="427"/>
    </location>
</feature>
<dbReference type="InterPro" id="IPR036259">
    <property type="entry name" value="MFS_trans_sf"/>
</dbReference>
<keyword evidence="2" id="KW-0813">Transport</keyword>
<dbReference type="GeneID" id="37038496"/>
<dbReference type="GO" id="GO:0016020">
    <property type="term" value="C:membrane"/>
    <property type="evidence" value="ECO:0007669"/>
    <property type="project" value="UniProtKB-SubCell"/>
</dbReference>
<evidence type="ECO:0000256" key="6">
    <source>
        <dbReference type="SAM" id="MobiDB-lite"/>
    </source>
</evidence>
<dbReference type="FunFam" id="1.20.1250.20:FF:000013">
    <property type="entry name" value="MFS general substrate transporter"/>
    <property type="match status" value="1"/>
</dbReference>
<dbReference type="OrthoDB" id="2985014at2759"/>
<evidence type="ECO:0000256" key="7">
    <source>
        <dbReference type="SAM" id="Phobius"/>
    </source>
</evidence>
<proteinExistence type="predicted"/>
<feature type="transmembrane region" description="Helical" evidence="7">
    <location>
        <begin position="247"/>
        <end position="268"/>
    </location>
</feature>
<evidence type="ECO:0000256" key="4">
    <source>
        <dbReference type="ARBA" id="ARBA00022989"/>
    </source>
</evidence>